<gene>
    <name evidence="1" type="ORF">SAMN04489835_0103</name>
</gene>
<proteinExistence type="predicted"/>
<reference evidence="2" key="1">
    <citation type="submission" date="2016-10" db="EMBL/GenBank/DDBJ databases">
        <authorList>
            <person name="Varghese N."/>
            <person name="Submissions S."/>
        </authorList>
    </citation>
    <scope>NUCLEOTIDE SEQUENCE [LARGE SCALE GENOMIC DNA]</scope>
    <source>
        <strain evidence="2">DSM 45405</strain>
    </source>
</reference>
<dbReference type="EMBL" id="LT629971">
    <property type="protein sequence ID" value="SEH46501.1"/>
    <property type="molecule type" value="Genomic_DNA"/>
</dbReference>
<dbReference type="Proteomes" id="UP000182915">
    <property type="component" value="Chromosome I"/>
</dbReference>
<dbReference type="AlphaFoldDB" id="A0A1H6IJD8"/>
<protein>
    <submittedName>
        <fullName evidence="1">Uncharacterized protein</fullName>
    </submittedName>
</protein>
<sequence length="140" mass="15049">MVAAFSSGLATAADPLIGKTYSDAASWISARNGTPVVSTVYGSQLALNDCVVTSWSRGGFLNSRGKDDRRNEYYVHLNCNNSVASAGHPGNSAVTPEGVKAREDQKTAARIAENPSWCERSDQNLSYCQRICKRTGLCEV</sequence>
<evidence type="ECO:0000313" key="2">
    <source>
        <dbReference type="Proteomes" id="UP000182915"/>
    </source>
</evidence>
<accession>A0A1H6IJD8</accession>
<name>A0A1H6IJD8_MYCRU</name>
<dbReference type="OrthoDB" id="4628813at2"/>
<evidence type="ECO:0000313" key="1">
    <source>
        <dbReference type="EMBL" id="SEH46501.1"/>
    </source>
</evidence>
<keyword evidence="2" id="KW-1185">Reference proteome</keyword>
<organism evidence="1 2">
    <name type="scientific">Mycolicibacterium rutilum</name>
    <name type="common">Mycobacterium rutilum</name>
    <dbReference type="NCBI Taxonomy" id="370526"/>
    <lineage>
        <taxon>Bacteria</taxon>
        <taxon>Bacillati</taxon>
        <taxon>Actinomycetota</taxon>
        <taxon>Actinomycetes</taxon>
        <taxon>Mycobacteriales</taxon>
        <taxon>Mycobacteriaceae</taxon>
        <taxon>Mycolicibacterium</taxon>
    </lineage>
</organism>